<dbReference type="OrthoDB" id="8261795at2"/>
<dbReference type="Pfam" id="PF01548">
    <property type="entry name" value="DEDD_Tnp_IS110"/>
    <property type="match status" value="1"/>
</dbReference>
<name>A0A1G7NBK8_9RHOB</name>
<dbReference type="AlphaFoldDB" id="A0A1G7NBK8"/>
<organism evidence="3 4">
    <name type="scientific">Salipiger thiooxidans</name>
    <dbReference type="NCBI Taxonomy" id="282683"/>
    <lineage>
        <taxon>Bacteria</taxon>
        <taxon>Pseudomonadati</taxon>
        <taxon>Pseudomonadota</taxon>
        <taxon>Alphaproteobacteria</taxon>
        <taxon>Rhodobacterales</taxon>
        <taxon>Roseobacteraceae</taxon>
        <taxon>Salipiger</taxon>
    </lineage>
</organism>
<evidence type="ECO:0000313" key="4">
    <source>
        <dbReference type="Proteomes" id="UP000198994"/>
    </source>
</evidence>
<gene>
    <name evidence="3" type="ORF">SAMN04488105_1642</name>
</gene>
<dbReference type="PANTHER" id="PTHR33055:SF3">
    <property type="entry name" value="PUTATIVE TRANSPOSASE FOR IS117-RELATED"/>
    <property type="match status" value="1"/>
</dbReference>
<dbReference type="PANTHER" id="PTHR33055">
    <property type="entry name" value="TRANSPOSASE FOR INSERTION SEQUENCE ELEMENT IS1111A"/>
    <property type="match status" value="1"/>
</dbReference>
<proteinExistence type="predicted"/>
<keyword evidence="4" id="KW-1185">Reference proteome</keyword>
<dbReference type="InterPro" id="IPR047650">
    <property type="entry name" value="Transpos_IS110"/>
</dbReference>
<evidence type="ECO:0000259" key="1">
    <source>
        <dbReference type="Pfam" id="PF01548"/>
    </source>
</evidence>
<feature type="domain" description="Transposase IS116/IS110/IS902 C-terminal" evidence="2">
    <location>
        <begin position="212"/>
        <end position="290"/>
    </location>
</feature>
<dbReference type="InterPro" id="IPR002525">
    <property type="entry name" value="Transp_IS110-like_N"/>
</dbReference>
<sequence>MNNVTIIGIDLAKHVFHAHGAHIDGSVAFRKRLTRAQMLPFLSAQPRCMVVMEACASAHEWGRAIQQLGHDVRLIPPSYVKPYVKRQKNDTADAEAIAEAGSRPTMRFVAVKTEEQQARSMVFRTRDLLVRQRTQLINALRGHLAEHGLVAPQGPAHLKTLAKALDATDVAMPQLVRDIGRTYLEQIEHPNSKIADLEKTLRREAQFGEETRRLQTMPGIGPITAMAVEAFAPPMQTFKRGRDFAAWLGLVPVQHSTGGKQRLGRTSKMGQRDIRRLLIIGAMAVIRWASRRGARPGSWLSRMMERKPLMLVAVALANKMARAIWAMQTKKEDYRDPDLAAA</sequence>
<reference evidence="4" key="1">
    <citation type="submission" date="2016-10" db="EMBL/GenBank/DDBJ databases">
        <authorList>
            <person name="Varghese N."/>
            <person name="Submissions S."/>
        </authorList>
    </citation>
    <scope>NUCLEOTIDE SEQUENCE [LARGE SCALE GENOMIC DNA]</scope>
    <source>
        <strain evidence="4">DSM 10146</strain>
    </source>
</reference>
<evidence type="ECO:0000313" key="3">
    <source>
        <dbReference type="EMBL" id="SDF71342.1"/>
    </source>
</evidence>
<dbReference type="GO" id="GO:0004803">
    <property type="term" value="F:transposase activity"/>
    <property type="evidence" value="ECO:0007669"/>
    <property type="project" value="InterPro"/>
</dbReference>
<dbReference type="GO" id="GO:0003677">
    <property type="term" value="F:DNA binding"/>
    <property type="evidence" value="ECO:0007669"/>
    <property type="project" value="InterPro"/>
</dbReference>
<dbReference type="EMBL" id="FNAV01000064">
    <property type="protein sequence ID" value="SDF71342.1"/>
    <property type="molecule type" value="Genomic_DNA"/>
</dbReference>
<dbReference type="RefSeq" id="WP_089964322.1">
    <property type="nucleotide sequence ID" value="NZ_FNAV01000064.1"/>
</dbReference>
<dbReference type="Pfam" id="PF02371">
    <property type="entry name" value="Transposase_20"/>
    <property type="match status" value="1"/>
</dbReference>
<dbReference type="GO" id="GO:0006313">
    <property type="term" value="P:DNA transposition"/>
    <property type="evidence" value="ECO:0007669"/>
    <property type="project" value="InterPro"/>
</dbReference>
<feature type="domain" description="Transposase IS110-like N-terminal" evidence="1">
    <location>
        <begin position="7"/>
        <end position="146"/>
    </location>
</feature>
<accession>A0A1G7NBK8</accession>
<dbReference type="InterPro" id="IPR003346">
    <property type="entry name" value="Transposase_20"/>
</dbReference>
<evidence type="ECO:0000259" key="2">
    <source>
        <dbReference type="Pfam" id="PF02371"/>
    </source>
</evidence>
<protein>
    <submittedName>
        <fullName evidence="3">Transposase</fullName>
    </submittedName>
</protein>
<dbReference type="Proteomes" id="UP000198994">
    <property type="component" value="Unassembled WGS sequence"/>
</dbReference>
<dbReference type="NCBIfam" id="NF033542">
    <property type="entry name" value="transpos_IS110"/>
    <property type="match status" value="1"/>
</dbReference>